<organism evidence="1 2">
    <name type="scientific">Serendipita vermifera MAFF 305830</name>
    <dbReference type="NCBI Taxonomy" id="933852"/>
    <lineage>
        <taxon>Eukaryota</taxon>
        <taxon>Fungi</taxon>
        <taxon>Dikarya</taxon>
        <taxon>Basidiomycota</taxon>
        <taxon>Agaricomycotina</taxon>
        <taxon>Agaricomycetes</taxon>
        <taxon>Sebacinales</taxon>
        <taxon>Serendipitaceae</taxon>
        <taxon>Serendipita</taxon>
    </lineage>
</organism>
<name>A0A0C3ARG5_SERVB</name>
<reference evidence="2" key="2">
    <citation type="submission" date="2015-01" db="EMBL/GenBank/DDBJ databases">
        <title>Evolutionary Origins and Diversification of the Mycorrhizal Mutualists.</title>
        <authorList>
            <consortium name="DOE Joint Genome Institute"/>
            <consortium name="Mycorrhizal Genomics Consortium"/>
            <person name="Kohler A."/>
            <person name="Kuo A."/>
            <person name="Nagy L.G."/>
            <person name="Floudas D."/>
            <person name="Copeland A."/>
            <person name="Barry K.W."/>
            <person name="Cichocki N."/>
            <person name="Veneault-Fourrey C."/>
            <person name="LaButti K."/>
            <person name="Lindquist E.A."/>
            <person name="Lipzen A."/>
            <person name="Lundell T."/>
            <person name="Morin E."/>
            <person name="Murat C."/>
            <person name="Riley R."/>
            <person name="Ohm R."/>
            <person name="Sun H."/>
            <person name="Tunlid A."/>
            <person name="Henrissat B."/>
            <person name="Grigoriev I.V."/>
            <person name="Hibbett D.S."/>
            <person name="Martin F."/>
        </authorList>
    </citation>
    <scope>NUCLEOTIDE SEQUENCE [LARGE SCALE GENOMIC DNA]</scope>
    <source>
        <strain evidence="2">MAFF 305830</strain>
    </source>
</reference>
<accession>A0A0C3ARG5</accession>
<dbReference type="AlphaFoldDB" id="A0A0C3ARG5"/>
<evidence type="ECO:0000313" key="2">
    <source>
        <dbReference type="Proteomes" id="UP000054097"/>
    </source>
</evidence>
<keyword evidence="2" id="KW-1185">Reference proteome</keyword>
<evidence type="ECO:0000313" key="1">
    <source>
        <dbReference type="EMBL" id="KIM22619.1"/>
    </source>
</evidence>
<proteinExistence type="predicted"/>
<gene>
    <name evidence="1" type="ORF">M408DRAFT_28597</name>
</gene>
<dbReference type="HOGENOM" id="CLU_478296_0_0_1"/>
<protein>
    <submittedName>
        <fullName evidence="1">Uncharacterized protein</fullName>
    </submittedName>
</protein>
<dbReference type="EMBL" id="KN824352">
    <property type="protein sequence ID" value="KIM22619.1"/>
    <property type="molecule type" value="Genomic_DNA"/>
</dbReference>
<dbReference type="Proteomes" id="UP000054097">
    <property type="component" value="Unassembled WGS sequence"/>
</dbReference>
<dbReference type="OrthoDB" id="10683893at2759"/>
<reference evidence="1 2" key="1">
    <citation type="submission" date="2014-04" db="EMBL/GenBank/DDBJ databases">
        <authorList>
            <consortium name="DOE Joint Genome Institute"/>
            <person name="Kuo A."/>
            <person name="Zuccaro A."/>
            <person name="Kohler A."/>
            <person name="Nagy L.G."/>
            <person name="Floudas D."/>
            <person name="Copeland A."/>
            <person name="Barry K.W."/>
            <person name="Cichocki N."/>
            <person name="Veneault-Fourrey C."/>
            <person name="LaButti K."/>
            <person name="Lindquist E.A."/>
            <person name="Lipzen A."/>
            <person name="Lundell T."/>
            <person name="Morin E."/>
            <person name="Murat C."/>
            <person name="Sun H."/>
            <person name="Tunlid A."/>
            <person name="Henrissat B."/>
            <person name="Grigoriev I.V."/>
            <person name="Hibbett D.S."/>
            <person name="Martin F."/>
            <person name="Nordberg H.P."/>
            <person name="Cantor M.N."/>
            <person name="Hua S.X."/>
        </authorList>
    </citation>
    <scope>NUCLEOTIDE SEQUENCE [LARGE SCALE GENOMIC DNA]</scope>
    <source>
        <strain evidence="1 2">MAFF 305830</strain>
    </source>
</reference>
<sequence>MVSHDSIKPPAVSSFNVPTSPDIKDAAMLNVCNMGLGKETTLLDAMCTNAPNPSMKQAIWQSTRTDTYESTLQPQAHCLLQDTPLRSPATTISHSWSYGNLPCFLDSSLSAGLMLYPVIPHLKPSTSPLSADSVADIAQHTPWEESNSYLQQQLSSSSDSWHQNSLLNSEIRQPYSSMNSLPFPASQDAALYPLPTIQTPNKECIQIFGTFTGLSSQVDPNENIPKRQTPLSTQLRPFGRNFGDMSFSRSSLLLDGQILYPEISGPSFSDLPFGTDPVPDTLPCISWEGSHVHLQQPLNSSKTSWHNKSPLNSEIRKPYGPMDNLHFPTWLDAPLHPSLEIEALRKGGNQAPSTPFICVKRSCDEGADFFTGDCRVYEGCRSPCTPIVSATFLSPSRKDLTVGEPHNNSLVASNWVESTPPFNIGSTIEATRPTSESPINALNTNTLLETTSITGLTFDNAARTRFLELITASPFLSVNELEPTLASEEGRNMVEMISSLSGYNHISTRRSNESIYTVLVDIPTRRCLLCGSSKTTLNRAAIRLWRFIVQMSFMPQKIAAPTLFVISITG</sequence>